<feature type="region of interest" description="Disordered" evidence="1">
    <location>
        <begin position="32"/>
        <end position="57"/>
    </location>
</feature>
<dbReference type="PROSITE" id="PS51257">
    <property type="entry name" value="PROKAR_LIPOPROTEIN"/>
    <property type="match status" value="1"/>
</dbReference>
<evidence type="ECO:0000256" key="1">
    <source>
        <dbReference type="SAM" id="MobiDB-lite"/>
    </source>
</evidence>
<dbReference type="EMBL" id="JACGWS010000017">
    <property type="protein sequence ID" value="MBC8757139.1"/>
    <property type="molecule type" value="Genomic_DNA"/>
</dbReference>
<keyword evidence="2" id="KW-0732">Signal</keyword>
<keyword evidence="4" id="KW-1185">Reference proteome</keyword>
<proteinExistence type="predicted"/>
<evidence type="ECO:0000256" key="2">
    <source>
        <dbReference type="SAM" id="SignalP"/>
    </source>
</evidence>
<feature type="chain" id="PRO_5046186656" evidence="2">
    <location>
        <begin position="20"/>
        <end position="57"/>
    </location>
</feature>
<organism evidence="3 4">
    <name type="scientific">Kordia aestuariivivens</name>
    <dbReference type="NCBI Taxonomy" id="2759037"/>
    <lineage>
        <taxon>Bacteria</taxon>
        <taxon>Pseudomonadati</taxon>
        <taxon>Bacteroidota</taxon>
        <taxon>Flavobacteriia</taxon>
        <taxon>Flavobacteriales</taxon>
        <taxon>Flavobacteriaceae</taxon>
        <taxon>Kordia</taxon>
    </lineage>
</organism>
<evidence type="ECO:0000313" key="4">
    <source>
        <dbReference type="Proteomes" id="UP000619238"/>
    </source>
</evidence>
<comment type="caution">
    <text evidence="3">The sequence shown here is derived from an EMBL/GenBank/DDBJ whole genome shotgun (WGS) entry which is preliminary data.</text>
</comment>
<reference evidence="3 4" key="1">
    <citation type="submission" date="2020-07" db="EMBL/GenBank/DDBJ databases">
        <title>Description of Kordia aestuariivivens sp. nov., isolated from a tidal flat.</title>
        <authorList>
            <person name="Park S."/>
            <person name="Yoon J.-H."/>
        </authorList>
    </citation>
    <scope>NUCLEOTIDE SEQUENCE [LARGE SCALE GENOMIC DNA]</scope>
    <source>
        <strain evidence="3 4">YSTF-M3</strain>
    </source>
</reference>
<dbReference type="RefSeq" id="WP_187564183.1">
    <property type="nucleotide sequence ID" value="NZ_JACGWS010000017.1"/>
</dbReference>
<accession>A0ABR7QEY8</accession>
<gene>
    <name evidence="3" type="ORF">H2O64_20890</name>
</gene>
<protein>
    <submittedName>
        <fullName evidence="3">Uncharacterized protein</fullName>
    </submittedName>
</protein>
<sequence length="57" mass="6227">MKKVLLVCLFIVGMNLSTSCNPDSIADQEYEEIQSTDKNNNGTIGNSGGQDPDEDYN</sequence>
<feature type="signal peptide" evidence="2">
    <location>
        <begin position="1"/>
        <end position="19"/>
    </location>
</feature>
<dbReference type="Proteomes" id="UP000619238">
    <property type="component" value="Unassembled WGS sequence"/>
</dbReference>
<evidence type="ECO:0000313" key="3">
    <source>
        <dbReference type="EMBL" id="MBC8757139.1"/>
    </source>
</evidence>
<name>A0ABR7QEY8_9FLAO</name>